<feature type="transmembrane region" description="Helical" evidence="1">
    <location>
        <begin position="201"/>
        <end position="229"/>
    </location>
</feature>
<evidence type="ECO:0000256" key="1">
    <source>
        <dbReference type="SAM" id="Phobius"/>
    </source>
</evidence>
<sequence length="342" mass="38167">MPPSIELLFGPMLIGCFLNAILYGVSAVQIFIYYQTYRNDSKFIRYFVLYLFIAETANTGFDIGMVYQPLILNYGTPAATTFFPLMLATDPIMTVCISCPVQFFIAWRIKVISGNKWIPVVICIFGLIGMAGGLWTGIDVSIFKLLERKPDLRWPALVWLMASFVADAIITTSLVTILSNETGSASTMYRKRTGIKSTDDVVNRVVRLTVQTGLITAIFAFLDVIFFLLPAFEKTTLNFVWDFSLSKIYTNALLSTLNARAGWDRIANNTITHNVLFLNESDGVQSSTTAVSSTGGYSKNRHGHDTQPMPGVYELETFSVNHDTDLEFNAKSLKKDVNQNDV</sequence>
<feature type="transmembrane region" description="Helical" evidence="1">
    <location>
        <begin position="82"/>
        <end position="105"/>
    </location>
</feature>
<dbReference type="PANTHER" id="PTHR40465:SF1">
    <property type="entry name" value="DUF6534 DOMAIN-CONTAINING PROTEIN"/>
    <property type="match status" value="1"/>
</dbReference>
<name>A0A8H5CHI8_9AGAR</name>
<keyword evidence="1" id="KW-1133">Transmembrane helix</keyword>
<feature type="domain" description="DUF6534" evidence="2">
    <location>
        <begin position="163"/>
        <end position="261"/>
    </location>
</feature>
<evidence type="ECO:0000313" key="4">
    <source>
        <dbReference type="Proteomes" id="UP000559256"/>
    </source>
</evidence>
<organism evidence="3 4">
    <name type="scientific">Tetrapyrgos nigripes</name>
    <dbReference type="NCBI Taxonomy" id="182062"/>
    <lineage>
        <taxon>Eukaryota</taxon>
        <taxon>Fungi</taxon>
        <taxon>Dikarya</taxon>
        <taxon>Basidiomycota</taxon>
        <taxon>Agaricomycotina</taxon>
        <taxon>Agaricomycetes</taxon>
        <taxon>Agaricomycetidae</taxon>
        <taxon>Agaricales</taxon>
        <taxon>Marasmiineae</taxon>
        <taxon>Marasmiaceae</taxon>
        <taxon>Tetrapyrgos</taxon>
    </lineage>
</organism>
<proteinExistence type="predicted"/>
<reference evidence="3 4" key="1">
    <citation type="journal article" date="2020" name="ISME J.">
        <title>Uncovering the hidden diversity of litter-decomposition mechanisms in mushroom-forming fungi.</title>
        <authorList>
            <person name="Floudas D."/>
            <person name="Bentzer J."/>
            <person name="Ahren D."/>
            <person name="Johansson T."/>
            <person name="Persson P."/>
            <person name="Tunlid A."/>
        </authorList>
    </citation>
    <scope>NUCLEOTIDE SEQUENCE [LARGE SCALE GENOMIC DNA]</scope>
    <source>
        <strain evidence="3 4">CBS 291.85</strain>
    </source>
</reference>
<gene>
    <name evidence="3" type="ORF">D9758_012198</name>
</gene>
<feature type="transmembrane region" description="Helical" evidence="1">
    <location>
        <begin position="12"/>
        <end position="34"/>
    </location>
</feature>
<dbReference type="OrthoDB" id="3265526at2759"/>
<protein>
    <recommendedName>
        <fullName evidence="2">DUF6534 domain-containing protein</fullName>
    </recommendedName>
</protein>
<dbReference type="EMBL" id="JAACJM010000170">
    <property type="protein sequence ID" value="KAF5340898.1"/>
    <property type="molecule type" value="Genomic_DNA"/>
</dbReference>
<keyword evidence="1" id="KW-0812">Transmembrane</keyword>
<evidence type="ECO:0000259" key="2">
    <source>
        <dbReference type="Pfam" id="PF20152"/>
    </source>
</evidence>
<comment type="caution">
    <text evidence="3">The sequence shown here is derived from an EMBL/GenBank/DDBJ whole genome shotgun (WGS) entry which is preliminary data.</text>
</comment>
<feature type="transmembrane region" description="Helical" evidence="1">
    <location>
        <begin position="46"/>
        <end position="70"/>
    </location>
</feature>
<dbReference type="PANTHER" id="PTHR40465">
    <property type="entry name" value="CHROMOSOME 1, WHOLE GENOME SHOTGUN SEQUENCE"/>
    <property type="match status" value="1"/>
</dbReference>
<dbReference type="Pfam" id="PF20152">
    <property type="entry name" value="DUF6534"/>
    <property type="match status" value="1"/>
</dbReference>
<accession>A0A8H5CHI8</accession>
<evidence type="ECO:0000313" key="3">
    <source>
        <dbReference type="EMBL" id="KAF5340898.1"/>
    </source>
</evidence>
<keyword evidence="4" id="KW-1185">Reference proteome</keyword>
<dbReference type="Proteomes" id="UP000559256">
    <property type="component" value="Unassembled WGS sequence"/>
</dbReference>
<dbReference type="AlphaFoldDB" id="A0A8H5CHI8"/>
<feature type="transmembrane region" description="Helical" evidence="1">
    <location>
        <begin position="158"/>
        <end position="180"/>
    </location>
</feature>
<feature type="transmembrane region" description="Helical" evidence="1">
    <location>
        <begin position="117"/>
        <end position="138"/>
    </location>
</feature>
<keyword evidence="1" id="KW-0472">Membrane</keyword>
<dbReference type="InterPro" id="IPR045339">
    <property type="entry name" value="DUF6534"/>
</dbReference>